<evidence type="ECO:0000256" key="1">
    <source>
        <dbReference type="ARBA" id="ARBA00010460"/>
    </source>
</evidence>
<sequence length="70" mass="7936">MVYGKNWTLKNYFEGSPNFELKTVELLPLNNGEVLLQALFFAVDPHRRVAAKKLKDGDMMMGANGLLWPP</sequence>
<reference evidence="8" key="3">
    <citation type="submission" date="2025-09" db="UniProtKB">
        <authorList>
            <consortium name="Ensembl"/>
        </authorList>
    </citation>
    <scope>IDENTIFICATION</scope>
</reference>
<dbReference type="GO" id="GO:0047522">
    <property type="term" value="F:15-oxoprostaglandin 13-reductase [NAD(P)+] activity"/>
    <property type="evidence" value="ECO:0007669"/>
    <property type="project" value="UniProtKB-EC"/>
</dbReference>
<reference evidence="8 9" key="1">
    <citation type="submission" date="2019-05" db="EMBL/GenBank/DDBJ databases">
        <title>A Chromosome-scale Meerkat (S. suricatta) Genome Assembly.</title>
        <authorList>
            <person name="Dudchenko O."/>
            <person name="Lieberman Aiden E."/>
            <person name="Tung J."/>
            <person name="Barreiro L.B."/>
            <person name="Clutton-Brock T.H."/>
        </authorList>
    </citation>
    <scope>NUCLEOTIDE SEQUENCE [LARGE SCALE GENOMIC DNA]</scope>
</reference>
<accession>A0A673USD0</accession>
<evidence type="ECO:0000313" key="8">
    <source>
        <dbReference type="Ensembl" id="ENSSSUP00005027434.1"/>
    </source>
</evidence>
<dbReference type="Pfam" id="PF16884">
    <property type="entry name" value="ADH_N_2"/>
    <property type="match status" value="1"/>
</dbReference>
<protein>
    <recommendedName>
        <fullName evidence="3">15-oxoprostaglandin 13-reductase</fullName>
        <ecNumber evidence="2">1.3.1.48</ecNumber>
    </recommendedName>
    <alternativeName>
        <fullName evidence="3">15-oxoprostaglandin 13-reductase</fullName>
    </alternativeName>
</protein>
<name>A0A673USD0_SURSU</name>
<dbReference type="Ensembl" id="ENSSSUT00005031344.1">
    <property type="protein sequence ID" value="ENSSSUP00005027434.1"/>
    <property type="gene ID" value="ENSSSUG00005017750.1"/>
</dbReference>
<organism evidence="8 9">
    <name type="scientific">Suricata suricatta</name>
    <name type="common">Meerkat</name>
    <dbReference type="NCBI Taxonomy" id="37032"/>
    <lineage>
        <taxon>Eukaryota</taxon>
        <taxon>Metazoa</taxon>
        <taxon>Chordata</taxon>
        <taxon>Craniata</taxon>
        <taxon>Vertebrata</taxon>
        <taxon>Euteleostomi</taxon>
        <taxon>Mammalia</taxon>
        <taxon>Eutheria</taxon>
        <taxon>Laurasiatheria</taxon>
        <taxon>Carnivora</taxon>
        <taxon>Feliformia</taxon>
        <taxon>Herpestidae</taxon>
        <taxon>Suricata</taxon>
    </lineage>
</organism>
<evidence type="ECO:0000313" key="9">
    <source>
        <dbReference type="Proteomes" id="UP000472268"/>
    </source>
</evidence>
<dbReference type="SUPFAM" id="SSF50129">
    <property type="entry name" value="GroES-like"/>
    <property type="match status" value="1"/>
</dbReference>
<dbReference type="Proteomes" id="UP000472268">
    <property type="component" value="Chromosome 4"/>
</dbReference>
<feature type="domain" description="Oxidoreductase N-terminal" evidence="7">
    <location>
        <begin position="5"/>
        <end position="62"/>
    </location>
</feature>
<comment type="catalytic activity">
    <reaction evidence="5">
        <text>13,14-dihydro-15-oxo-PGF2alpha + NADP(+) = 15-oxoprostaglandin F2alpha + NADPH + H(+)</text>
        <dbReference type="Rhea" id="RHEA:50588"/>
        <dbReference type="ChEBI" id="CHEBI:15378"/>
        <dbReference type="ChEBI" id="CHEBI:57783"/>
        <dbReference type="ChEBI" id="CHEBI:58349"/>
        <dbReference type="ChEBI" id="CHEBI:133374"/>
        <dbReference type="ChEBI" id="CHEBI:133409"/>
    </reaction>
    <physiologicalReaction direction="right-to-left" evidence="5">
        <dbReference type="Rhea" id="RHEA:50590"/>
    </physiologicalReaction>
</comment>
<dbReference type="AlphaFoldDB" id="A0A673USD0"/>
<dbReference type="EC" id="1.3.1.48" evidence="2"/>
<evidence type="ECO:0000256" key="2">
    <source>
        <dbReference type="ARBA" id="ARBA00011981"/>
    </source>
</evidence>
<comment type="catalytic activity">
    <reaction evidence="6">
        <text>13,14-dihydro-15-oxo-prostaglandin E1 + NADP(+) = 15-oxoprostaglandin E1 + NADPH + H(+)</text>
        <dbReference type="Rhea" id="RHEA:50584"/>
        <dbReference type="ChEBI" id="CHEBI:15378"/>
        <dbReference type="ChEBI" id="CHEBI:57401"/>
        <dbReference type="ChEBI" id="CHEBI:57783"/>
        <dbReference type="ChEBI" id="CHEBI:58349"/>
        <dbReference type="ChEBI" id="CHEBI:133408"/>
    </reaction>
    <physiologicalReaction direction="right-to-left" evidence="6">
        <dbReference type="Rhea" id="RHEA:50586"/>
    </physiologicalReaction>
</comment>
<evidence type="ECO:0000256" key="5">
    <source>
        <dbReference type="ARBA" id="ARBA00048290"/>
    </source>
</evidence>
<dbReference type="InterPro" id="IPR011032">
    <property type="entry name" value="GroES-like_sf"/>
</dbReference>
<keyword evidence="9" id="KW-1185">Reference proteome</keyword>
<dbReference type="Gene3D" id="3.90.180.10">
    <property type="entry name" value="Medium-chain alcohol dehydrogenases, catalytic domain"/>
    <property type="match status" value="1"/>
</dbReference>
<comment type="similarity">
    <text evidence="1">Belongs to the NADP-dependent oxidoreductase L4BD family.</text>
</comment>
<reference evidence="8" key="2">
    <citation type="submission" date="2025-08" db="UniProtKB">
        <authorList>
            <consortium name="Ensembl"/>
        </authorList>
    </citation>
    <scope>IDENTIFICATION</scope>
</reference>
<evidence type="ECO:0000256" key="3">
    <source>
        <dbReference type="ARBA" id="ARBA00033119"/>
    </source>
</evidence>
<evidence type="ECO:0000256" key="6">
    <source>
        <dbReference type="ARBA" id="ARBA00049070"/>
    </source>
</evidence>
<evidence type="ECO:0000259" key="7">
    <source>
        <dbReference type="Pfam" id="PF16884"/>
    </source>
</evidence>
<evidence type="ECO:0000256" key="4">
    <source>
        <dbReference type="ARBA" id="ARBA00047878"/>
    </source>
</evidence>
<comment type="catalytic activity">
    <reaction evidence="4">
        <text>13,14-dihydro-15-oxo-prostaglandin F1alpha + NADP(+) = 15-oxoprostaglandin F1alpha + NADPH + H(+)</text>
        <dbReference type="Rhea" id="RHEA:50592"/>
        <dbReference type="ChEBI" id="CHEBI:15378"/>
        <dbReference type="ChEBI" id="CHEBI:57783"/>
        <dbReference type="ChEBI" id="CHEBI:58349"/>
        <dbReference type="ChEBI" id="CHEBI:79072"/>
        <dbReference type="ChEBI" id="CHEBI:133411"/>
    </reaction>
    <physiologicalReaction direction="right-to-left" evidence="4">
        <dbReference type="Rhea" id="RHEA:50594"/>
    </physiologicalReaction>
</comment>
<dbReference type="OMA" id="EELPEPX"/>
<proteinExistence type="inferred from homology"/>
<dbReference type="InterPro" id="IPR041694">
    <property type="entry name" value="ADH_N_2"/>
</dbReference>